<evidence type="ECO:0000256" key="1">
    <source>
        <dbReference type="SAM" id="SignalP"/>
    </source>
</evidence>
<feature type="chain" id="PRO_5028988439" evidence="1">
    <location>
        <begin position="19"/>
        <end position="191"/>
    </location>
</feature>
<sequence length="191" mass="21973">MILVLMKMIVWLLSKIIAEDHFGFDACDDDVVNKYDESGDDVWDDEKIPDPLSDDDDEYEAERSFTHGDRSDEPLALNNTINNADEFKYALLRLYVCFDALKTAWKQSCRPIIGLDAAFMKWDIKWQMLATVGRDGDNIIFPIAWAVVEVEDIDNWMCFVQLVKKDLSLGDGADITMIFDKHHVRFLVLVS</sequence>
<dbReference type="Proteomes" id="UP000516314">
    <property type="component" value="Chromosome 2"/>
</dbReference>
<proteinExistence type="predicted"/>
<evidence type="ECO:0000313" key="3">
    <source>
        <dbReference type="Proteomes" id="UP000516314"/>
    </source>
</evidence>
<dbReference type="AlphaFoldDB" id="A0A7G2E5T4"/>
<keyword evidence="1" id="KW-0732">Signal</keyword>
<organism evidence="2 3">
    <name type="scientific">Arabidopsis thaliana</name>
    <name type="common">Mouse-ear cress</name>
    <dbReference type="NCBI Taxonomy" id="3702"/>
    <lineage>
        <taxon>Eukaryota</taxon>
        <taxon>Viridiplantae</taxon>
        <taxon>Streptophyta</taxon>
        <taxon>Embryophyta</taxon>
        <taxon>Tracheophyta</taxon>
        <taxon>Spermatophyta</taxon>
        <taxon>Magnoliopsida</taxon>
        <taxon>eudicotyledons</taxon>
        <taxon>Gunneridae</taxon>
        <taxon>Pentapetalae</taxon>
        <taxon>rosids</taxon>
        <taxon>malvids</taxon>
        <taxon>Brassicales</taxon>
        <taxon>Brassicaceae</taxon>
        <taxon>Camelineae</taxon>
        <taxon>Arabidopsis</taxon>
    </lineage>
</organism>
<feature type="signal peptide" evidence="1">
    <location>
        <begin position="1"/>
        <end position="18"/>
    </location>
</feature>
<name>A0A7G2E5T4_ARATH</name>
<dbReference type="EMBL" id="LR881467">
    <property type="protein sequence ID" value="CAD5318256.1"/>
    <property type="molecule type" value="Genomic_DNA"/>
</dbReference>
<dbReference type="PANTHER" id="PTHR31973">
    <property type="entry name" value="POLYPROTEIN, PUTATIVE-RELATED"/>
    <property type="match status" value="1"/>
</dbReference>
<reference evidence="2 3" key="1">
    <citation type="submission" date="2020-09" db="EMBL/GenBank/DDBJ databases">
        <authorList>
            <person name="Ashkenazy H."/>
        </authorList>
    </citation>
    <scope>NUCLEOTIDE SEQUENCE [LARGE SCALE GENOMIC DNA]</scope>
    <source>
        <strain evidence="3">cv. Cdm-0</strain>
    </source>
</reference>
<accession>A0A7G2E5T4</accession>
<evidence type="ECO:0000313" key="2">
    <source>
        <dbReference type="EMBL" id="CAD5318256.1"/>
    </source>
</evidence>
<dbReference type="PANTHER" id="PTHR31973:SF197">
    <property type="entry name" value="SWIM-TYPE DOMAIN-CONTAINING PROTEIN"/>
    <property type="match status" value="1"/>
</dbReference>
<gene>
    <name evidence="2" type="ORF">AT9943_LOCUS6492</name>
</gene>
<protein>
    <submittedName>
        <fullName evidence="2">(thale cress) hypothetical protein</fullName>
    </submittedName>
</protein>